<evidence type="ECO:0000256" key="7">
    <source>
        <dbReference type="ARBA" id="ARBA00022605"/>
    </source>
</evidence>
<dbReference type="NCBIfam" id="TIGR01123">
    <property type="entry name" value="ilvE_II"/>
    <property type="match status" value="1"/>
</dbReference>
<keyword evidence="6 16" id="KW-0032">Aminotransferase</keyword>
<evidence type="ECO:0000256" key="6">
    <source>
        <dbReference type="ARBA" id="ARBA00022576"/>
    </source>
</evidence>
<sequence length="350" mass="37441">MTIAASSSAPRSRPFGVAFAPATVTARWTVADGWSELRLDPLSDLSLSPATMIFHYGQAIFEGLKAYRSAAGDVRLFRPERNAARFQASARRMSMPELPQETFVAAAELLVDAQREQVPVEAGHSLYLRPFMIATEATLGTRPANEYLFSIIASPSGPYFSGGFDAITVWATHDYVRAAPGGTGAAKCAGNYAGGMIAQRVAAEHGCDQVVFLDAIERRYLEELGGMNIFLVVDEGGGPTLVTPPTSDTILDGITRASLLELAPDLGLTTAERRVDLAEWESGALAGTVLEAFACGTAAVVTPIGRVRHRDGEFTVGDGCAGQWSARLRERLLGIQEGVVEDTRGWVHPL</sequence>
<dbReference type="EMBL" id="JASXSZ010000001">
    <property type="protein sequence ID" value="MDL9978668.1"/>
    <property type="molecule type" value="Genomic_DNA"/>
</dbReference>
<reference evidence="17 18" key="1">
    <citation type="submission" date="2023-06" db="EMBL/GenBank/DDBJ databases">
        <title>Microbacterium sp. nov., isolated from a waste landfill.</title>
        <authorList>
            <person name="Wen W."/>
        </authorList>
    </citation>
    <scope>NUCLEOTIDE SEQUENCE [LARGE SCALE GENOMIC DNA]</scope>
    <source>
        <strain evidence="17 18">ASV49</strain>
    </source>
</reference>
<evidence type="ECO:0000256" key="14">
    <source>
        <dbReference type="RuleBase" id="RU004106"/>
    </source>
</evidence>
<comment type="catalytic activity">
    <reaction evidence="12 16">
        <text>L-isoleucine + 2-oxoglutarate = (S)-3-methyl-2-oxopentanoate + L-glutamate</text>
        <dbReference type="Rhea" id="RHEA:24801"/>
        <dbReference type="ChEBI" id="CHEBI:16810"/>
        <dbReference type="ChEBI" id="CHEBI:29985"/>
        <dbReference type="ChEBI" id="CHEBI:35146"/>
        <dbReference type="ChEBI" id="CHEBI:58045"/>
        <dbReference type="EC" id="2.6.1.42"/>
    </reaction>
</comment>
<dbReference type="SUPFAM" id="SSF56752">
    <property type="entry name" value="D-aminoacid aminotransferase-like PLP-dependent enzymes"/>
    <property type="match status" value="1"/>
</dbReference>
<keyword evidence="7 16" id="KW-0028">Amino-acid biosynthesis</keyword>
<keyword evidence="8 16" id="KW-0808">Transferase</keyword>
<evidence type="ECO:0000256" key="11">
    <source>
        <dbReference type="ARBA" id="ARBA00048212"/>
    </source>
</evidence>
<dbReference type="PANTHER" id="PTHR11825">
    <property type="entry name" value="SUBGROUP IIII AMINOTRANSFERASE"/>
    <property type="match status" value="1"/>
</dbReference>
<evidence type="ECO:0000256" key="12">
    <source>
        <dbReference type="ARBA" id="ARBA00048798"/>
    </source>
</evidence>
<keyword evidence="18" id="KW-1185">Reference proteome</keyword>
<dbReference type="InterPro" id="IPR018300">
    <property type="entry name" value="Aminotrans_IV_CS"/>
</dbReference>
<gene>
    <name evidence="17" type="ORF">QSV35_04950</name>
</gene>
<dbReference type="InterPro" id="IPR005786">
    <property type="entry name" value="B_amino_transII"/>
</dbReference>
<organism evidence="17 18">
    <name type="scientific">Microbacterium candidum</name>
    <dbReference type="NCBI Taxonomy" id="3041922"/>
    <lineage>
        <taxon>Bacteria</taxon>
        <taxon>Bacillati</taxon>
        <taxon>Actinomycetota</taxon>
        <taxon>Actinomycetes</taxon>
        <taxon>Micrococcales</taxon>
        <taxon>Microbacteriaceae</taxon>
        <taxon>Microbacterium</taxon>
    </lineage>
</organism>
<evidence type="ECO:0000313" key="17">
    <source>
        <dbReference type="EMBL" id="MDL9978668.1"/>
    </source>
</evidence>
<protein>
    <recommendedName>
        <fullName evidence="16">Branched-chain-amino-acid aminotransferase</fullName>
        <ecNumber evidence="16">2.6.1.42</ecNumber>
    </recommendedName>
</protein>
<dbReference type="InterPro" id="IPR001544">
    <property type="entry name" value="Aminotrans_IV"/>
</dbReference>
<evidence type="ECO:0000256" key="10">
    <source>
        <dbReference type="ARBA" id="ARBA00023304"/>
    </source>
</evidence>
<comment type="cofactor">
    <cofactor evidence="1 15">
        <name>pyridoxal 5'-phosphate</name>
        <dbReference type="ChEBI" id="CHEBI:597326"/>
    </cofactor>
</comment>
<dbReference type="Gene3D" id="3.30.470.10">
    <property type="match status" value="1"/>
</dbReference>
<accession>A0ABT7MW33</accession>
<evidence type="ECO:0000256" key="8">
    <source>
        <dbReference type="ARBA" id="ARBA00022679"/>
    </source>
</evidence>
<dbReference type="InterPro" id="IPR036038">
    <property type="entry name" value="Aminotransferase-like"/>
</dbReference>
<evidence type="ECO:0000313" key="18">
    <source>
        <dbReference type="Proteomes" id="UP001235064"/>
    </source>
</evidence>
<comment type="pathway">
    <text evidence="3">Amino-acid biosynthesis; L-valine biosynthesis; L-valine from pyruvate: step 4/4.</text>
</comment>
<keyword evidence="9 15" id="KW-0663">Pyridoxal phosphate</keyword>
<dbReference type="GO" id="GO:0004084">
    <property type="term" value="F:branched-chain-amino-acid transaminase activity"/>
    <property type="evidence" value="ECO:0007669"/>
    <property type="project" value="UniProtKB-EC"/>
</dbReference>
<dbReference type="PROSITE" id="PS00770">
    <property type="entry name" value="AA_TRANSFER_CLASS_4"/>
    <property type="match status" value="1"/>
</dbReference>
<evidence type="ECO:0000256" key="16">
    <source>
        <dbReference type="RuleBase" id="RU004517"/>
    </source>
</evidence>
<comment type="similarity">
    <text evidence="5 14">Belongs to the class-IV pyridoxal-phosphate-dependent aminotransferase family.</text>
</comment>
<dbReference type="Gene3D" id="3.20.10.10">
    <property type="entry name" value="D-amino Acid Aminotransferase, subunit A, domain 2"/>
    <property type="match status" value="1"/>
</dbReference>
<dbReference type="InterPro" id="IPR033939">
    <property type="entry name" value="BCAT_family"/>
</dbReference>
<dbReference type="RefSeq" id="WP_286287286.1">
    <property type="nucleotide sequence ID" value="NZ_JASXSZ010000001.1"/>
</dbReference>
<name>A0ABT7MW33_9MICO</name>
<dbReference type="PANTHER" id="PTHR11825:SF44">
    <property type="entry name" value="BRANCHED-CHAIN-AMINO-ACID AMINOTRANSFERASE"/>
    <property type="match status" value="1"/>
</dbReference>
<comment type="pathway">
    <text evidence="4">Amino-acid biosynthesis; L-leucine biosynthesis; L-leucine from 3-methyl-2-oxobutanoate: step 4/4.</text>
</comment>
<evidence type="ECO:0000256" key="3">
    <source>
        <dbReference type="ARBA" id="ARBA00004931"/>
    </source>
</evidence>
<evidence type="ECO:0000256" key="15">
    <source>
        <dbReference type="RuleBase" id="RU004516"/>
    </source>
</evidence>
<dbReference type="Proteomes" id="UP001235064">
    <property type="component" value="Unassembled WGS sequence"/>
</dbReference>
<evidence type="ECO:0000256" key="5">
    <source>
        <dbReference type="ARBA" id="ARBA00009320"/>
    </source>
</evidence>
<evidence type="ECO:0000256" key="4">
    <source>
        <dbReference type="ARBA" id="ARBA00005072"/>
    </source>
</evidence>
<evidence type="ECO:0000256" key="9">
    <source>
        <dbReference type="ARBA" id="ARBA00022898"/>
    </source>
</evidence>
<comment type="catalytic activity">
    <reaction evidence="11 16">
        <text>L-valine + 2-oxoglutarate = 3-methyl-2-oxobutanoate + L-glutamate</text>
        <dbReference type="Rhea" id="RHEA:24813"/>
        <dbReference type="ChEBI" id="CHEBI:11851"/>
        <dbReference type="ChEBI" id="CHEBI:16810"/>
        <dbReference type="ChEBI" id="CHEBI:29985"/>
        <dbReference type="ChEBI" id="CHEBI:57762"/>
        <dbReference type="EC" id="2.6.1.42"/>
    </reaction>
</comment>
<evidence type="ECO:0000256" key="13">
    <source>
        <dbReference type="ARBA" id="ARBA00049229"/>
    </source>
</evidence>
<dbReference type="EC" id="2.6.1.42" evidence="16"/>
<dbReference type="InterPro" id="IPR043131">
    <property type="entry name" value="BCAT-like_N"/>
</dbReference>
<comment type="catalytic activity">
    <reaction evidence="13 16">
        <text>L-leucine + 2-oxoglutarate = 4-methyl-2-oxopentanoate + L-glutamate</text>
        <dbReference type="Rhea" id="RHEA:18321"/>
        <dbReference type="ChEBI" id="CHEBI:16810"/>
        <dbReference type="ChEBI" id="CHEBI:17865"/>
        <dbReference type="ChEBI" id="CHEBI:29985"/>
        <dbReference type="ChEBI" id="CHEBI:57427"/>
        <dbReference type="EC" id="2.6.1.42"/>
    </reaction>
</comment>
<dbReference type="Pfam" id="PF01063">
    <property type="entry name" value="Aminotran_4"/>
    <property type="match status" value="1"/>
</dbReference>
<evidence type="ECO:0000256" key="2">
    <source>
        <dbReference type="ARBA" id="ARBA00004824"/>
    </source>
</evidence>
<evidence type="ECO:0000256" key="1">
    <source>
        <dbReference type="ARBA" id="ARBA00001933"/>
    </source>
</evidence>
<keyword evidence="10 16" id="KW-0100">Branched-chain amino acid biosynthesis</keyword>
<comment type="caution">
    <text evidence="17">The sequence shown here is derived from an EMBL/GenBank/DDBJ whole genome shotgun (WGS) entry which is preliminary data.</text>
</comment>
<proteinExistence type="inferred from homology"/>
<comment type="pathway">
    <text evidence="2">Amino-acid biosynthesis; L-isoleucine biosynthesis; L-isoleucine from 2-oxobutanoate: step 4/4.</text>
</comment>
<dbReference type="NCBIfam" id="NF009897">
    <property type="entry name" value="PRK13357.1"/>
    <property type="match status" value="1"/>
</dbReference>
<dbReference type="CDD" id="cd01557">
    <property type="entry name" value="BCAT_beta_family"/>
    <property type="match status" value="1"/>
</dbReference>
<dbReference type="InterPro" id="IPR043132">
    <property type="entry name" value="BCAT-like_C"/>
</dbReference>
<dbReference type="PIRSF" id="PIRSF006468">
    <property type="entry name" value="BCAT1"/>
    <property type="match status" value="1"/>
</dbReference>